<dbReference type="PANTHER" id="PTHR35010">
    <property type="entry name" value="BLL4672 PROTEIN-RELATED"/>
    <property type="match status" value="1"/>
</dbReference>
<dbReference type="GO" id="GO:0003677">
    <property type="term" value="F:DNA binding"/>
    <property type="evidence" value="ECO:0007669"/>
    <property type="project" value="InterPro"/>
</dbReference>
<dbReference type="RefSeq" id="WP_313544267.1">
    <property type="nucleotide sequence ID" value="NZ_CP134880.1"/>
</dbReference>
<dbReference type="InterPro" id="IPR001387">
    <property type="entry name" value="Cro/C1-type_HTH"/>
</dbReference>
<dbReference type="InterPro" id="IPR010982">
    <property type="entry name" value="Lambda_DNA-bd_dom_sf"/>
</dbReference>
<organism evidence="2">
    <name type="scientific">Demequina capsici</name>
    <dbReference type="NCBI Taxonomy" id="3075620"/>
    <lineage>
        <taxon>Bacteria</taxon>
        <taxon>Bacillati</taxon>
        <taxon>Actinomycetota</taxon>
        <taxon>Actinomycetes</taxon>
        <taxon>Micrococcales</taxon>
        <taxon>Demequinaceae</taxon>
        <taxon>Demequina</taxon>
    </lineage>
</organism>
<proteinExistence type="predicted"/>
<gene>
    <name evidence="2" type="ORF">RN607_03120</name>
</gene>
<dbReference type="Pfam" id="PF17765">
    <property type="entry name" value="MLTR_LBD"/>
    <property type="match status" value="1"/>
</dbReference>
<dbReference type="AlphaFoldDB" id="A0AA96FE85"/>
<evidence type="ECO:0000313" key="2">
    <source>
        <dbReference type="EMBL" id="WNM28007.1"/>
    </source>
</evidence>
<name>A0AA96FE85_9MICO</name>
<protein>
    <submittedName>
        <fullName evidence="2">Helix-turn-helix transcriptional regulator</fullName>
    </submittedName>
</protein>
<dbReference type="EMBL" id="CP134880">
    <property type="protein sequence ID" value="WNM28007.1"/>
    <property type="molecule type" value="Genomic_DNA"/>
</dbReference>
<sequence length="283" mass="31582">MDLPELGAFLRSRRDRITPEQVGIVPGPRRRVPGLRRDEVAVLAGASVEYYIELEQGSKVQPSPQMLAALSRALRLTGDERNHLYRLAGRPVPARTGDTHVEPAMLALLDRLDDTPALIVSDLAESLVANDMARALLGERRGLTWPRTSQVYRWFVEDESRGIHPPEDHARLSESLVADLRLAAGRRAPDDARLRELVELCTAASDEFTRLWEERTVKLRRVDAKVFLHPSIGTLDLLCHNLHTDDGSQHLLWFTAREGTDSGERLALLRVVGAQSMTAGDAR</sequence>
<dbReference type="KEGG" id="dcp:RN607_03120"/>
<dbReference type="SMART" id="SM00530">
    <property type="entry name" value="HTH_XRE"/>
    <property type="match status" value="1"/>
</dbReference>
<dbReference type="InterPro" id="IPR041413">
    <property type="entry name" value="MLTR_LBD"/>
</dbReference>
<dbReference type="SUPFAM" id="SSF47413">
    <property type="entry name" value="lambda repressor-like DNA-binding domains"/>
    <property type="match status" value="1"/>
</dbReference>
<reference evidence="2" key="1">
    <citation type="submission" date="2023-09" db="EMBL/GenBank/DDBJ databases">
        <title>Demequina sp. a novel bacteria isolated from Capsicum annuum.</title>
        <authorList>
            <person name="Humaira Z."/>
            <person name="Lee J."/>
            <person name="Cho D."/>
        </authorList>
    </citation>
    <scope>NUCLEOTIDE SEQUENCE</scope>
    <source>
        <strain evidence="2">PMTSA13</strain>
    </source>
</reference>
<dbReference type="PROSITE" id="PS50943">
    <property type="entry name" value="HTH_CROC1"/>
    <property type="match status" value="1"/>
</dbReference>
<accession>A0AA96FE85</accession>
<dbReference type="Gene3D" id="3.30.450.180">
    <property type="match status" value="1"/>
</dbReference>
<dbReference type="Gene3D" id="1.10.260.40">
    <property type="entry name" value="lambda repressor-like DNA-binding domains"/>
    <property type="match status" value="1"/>
</dbReference>
<dbReference type="Pfam" id="PF13560">
    <property type="entry name" value="HTH_31"/>
    <property type="match status" value="1"/>
</dbReference>
<dbReference type="PANTHER" id="PTHR35010:SF2">
    <property type="entry name" value="BLL4672 PROTEIN"/>
    <property type="match status" value="1"/>
</dbReference>
<feature type="domain" description="HTH cro/C1-type" evidence="1">
    <location>
        <begin position="34"/>
        <end position="81"/>
    </location>
</feature>
<dbReference type="Proteomes" id="UP001303408">
    <property type="component" value="Chromosome"/>
</dbReference>
<dbReference type="CDD" id="cd00093">
    <property type="entry name" value="HTH_XRE"/>
    <property type="match status" value="1"/>
</dbReference>
<evidence type="ECO:0000259" key="1">
    <source>
        <dbReference type="PROSITE" id="PS50943"/>
    </source>
</evidence>